<name>A0A914LZS6_MELIC</name>
<proteinExistence type="predicted"/>
<evidence type="ECO:0000256" key="2">
    <source>
        <dbReference type="ARBA" id="ARBA00022900"/>
    </source>
</evidence>
<evidence type="ECO:0000256" key="1">
    <source>
        <dbReference type="ARBA" id="ARBA00022690"/>
    </source>
</evidence>
<dbReference type="InterPro" id="IPR036880">
    <property type="entry name" value="Kunitz_BPTI_sf"/>
</dbReference>
<dbReference type="PROSITE" id="PS00280">
    <property type="entry name" value="BPTI_KUNITZ_1"/>
    <property type="match status" value="1"/>
</dbReference>
<dbReference type="InterPro" id="IPR020901">
    <property type="entry name" value="Prtase_inh_Kunz-CS"/>
</dbReference>
<dbReference type="Gene3D" id="4.10.410.10">
    <property type="entry name" value="Pancreatic trypsin inhibitor Kunitz domain"/>
    <property type="match status" value="1"/>
</dbReference>
<keyword evidence="1" id="KW-0646">Protease inhibitor</keyword>
<protein>
    <submittedName>
        <fullName evidence="6">BPTI/Kunitz inhibitor domain-containing protein</fullName>
    </submittedName>
</protein>
<reference evidence="6" key="1">
    <citation type="submission" date="2022-11" db="UniProtKB">
        <authorList>
            <consortium name="WormBaseParasite"/>
        </authorList>
    </citation>
    <scope>IDENTIFICATION</scope>
</reference>
<dbReference type="PANTHER" id="PTHR10083">
    <property type="entry name" value="KUNITZ-TYPE PROTEASE INHIBITOR-RELATED"/>
    <property type="match status" value="1"/>
</dbReference>
<dbReference type="GO" id="GO:0004867">
    <property type="term" value="F:serine-type endopeptidase inhibitor activity"/>
    <property type="evidence" value="ECO:0007669"/>
    <property type="project" value="UniProtKB-KW"/>
</dbReference>
<keyword evidence="3" id="KW-1015">Disulfide bond</keyword>
<dbReference type="Proteomes" id="UP000887563">
    <property type="component" value="Unplaced"/>
</dbReference>
<dbReference type="InterPro" id="IPR050098">
    <property type="entry name" value="TFPI/VKTCI-like"/>
</dbReference>
<evidence type="ECO:0000259" key="4">
    <source>
        <dbReference type="PROSITE" id="PS50279"/>
    </source>
</evidence>
<accession>A0A914LZS6</accession>
<dbReference type="InterPro" id="IPR002223">
    <property type="entry name" value="Kunitz_BPTI"/>
</dbReference>
<dbReference type="PRINTS" id="PR00759">
    <property type="entry name" value="BASICPTASE"/>
</dbReference>
<evidence type="ECO:0000313" key="5">
    <source>
        <dbReference type="Proteomes" id="UP000887563"/>
    </source>
</evidence>
<dbReference type="AlphaFoldDB" id="A0A914LZS6"/>
<dbReference type="PROSITE" id="PS50279">
    <property type="entry name" value="BPTI_KUNITZ_2"/>
    <property type="match status" value="1"/>
</dbReference>
<dbReference type="SUPFAM" id="SSF57362">
    <property type="entry name" value="BPTI-like"/>
    <property type="match status" value="1"/>
</dbReference>
<dbReference type="GO" id="GO:0005615">
    <property type="term" value="C:extracellular space"/>
    <property type="evidence" value="ECO:0007669"/>
    <property type="project" value="TreeGrafter"/>
</dbReference>
<organism evidence="5 6">
    <name type="scientific">Meloidogyne incognita</name>
    <name type="common">Southern root-knot nematode worm</name>
    <name type="synonym">Oxyuris incognita</name>
    <dbReference type="NCBI Taxonomy" id="6306"/>
    <lineage>
        <taxon>Eukaryota</taxon>
        <taxon>Metazoa</taxon>
        <taxon>Ecdysozoa</taxon>
        <taxon>Nematoda</taxon>
        <taxon>Chromadorea</taxon>
        <taxon>Rhabditida</taxon>
        <taxon>Tylenchina</taxon>
        <taxon>Tylenchomorpha</taxon>
        <taxon>Tylenchoidea</taxon>
        <taxon>Meloidogynidae</taxon>
        <taxon>Meloidogyninae</taxon>
        <taxon>Meloidogyne</taxon>
        <taxon>Meloidogyne incognita group</taxon>
    </lineage>
</organism>
<dbReference type="PANTHER" id="PTHR10083:SF374">
    <property type="entry name" value="BPTI_KUNITZ INHIBITOR DOMAIN-CONTAINING PROTEIN"/>
    <property type="match status" value="1"/>
</dbReference>
<dbReference type="WBParaSite" id="Minc3s01092g20643">
    <property type="protein sequence ID" value="Minc3s01092g20643"/>
    <property type="gene ID" value="Minc3s01092g20643"/>
</dbReference>
<keyword evidence="5" id="KW-1185">Reference proteome</keyword>
<keyword evidence="2" id="KW-0722">Serine protease inhibitor</keyword>
<evidence type="ECO:0000256" key="3">
    <source>
        <dbReference type="ARBA" id="ARBA00023157"/>
    </source>
</evidence>
<dbReference type="SMART" id="SM00131">
    <property type="entry name" value="KU"/>
    <property type="match status" value="1"/>
</dbReference>
<sequence length="54" mass="6102">RCHQTKVEGKDCGGTRWWYVAKEKVCKPFQYKGCGGNQNNFDSFASCQNACKGH</sequence>
<feature type="domain" description="BPTI/Kunitz inhibitor" evidence="4">
    <location>
        <begin position="2"/>
        <end position="51"/>
    </location>
</feature>
<evidence type="ECO:0000313" key="6">
    <source>
        <dbReference type="WBParaSite" id="Minc3s01092g20643"/>
    </source>
</evidence>
<dbReference type="Pfam" id="PF00014">
    <property type="entry name" value="Kunitz_BPTI"/>
    <property type="match status" value="1"/>
</dbReference>